<dbReference type="GO" id="GO:0046872">
    <property type="term" value="F:metal ion binding"/>
    <property type="evidence" value="ECO:0007669"/>
    <property type="project" value="UniProtKB-KW"/>
</dbReference>
<dbReference type="EMBL" id="JACIET010000002">
    <property type="protein sequence ID" value="MBB4014246.1"/>
    <property type="molecule type" value="Genomic_DNA"/>
</dbReference>
<keyword evidence="1 4" id="KW-0349">Heme</keyword>
<dbReference type="InterPro" id="IPR036909">
    <property type="entry name" value="Cyt_c-like_dom_sf"/>
</dbReference>
<evidence type="ECO:0000256" key="4">
    <source>
        <dbReference type="PROSITE-ProRule" id="PRU00433"/>
    </source>
</evidence>
<feature type="signal peptide" evidence="5">
    <location>
        <begin position="1"/>
        <end position="22"/>
    </location>
</feature>
<comment type="caution">
    <text evidence="7">The sequence shown here is derived from an EMBL/GenBank/DDBJ whole genome shotgun (WGS) entry which is preliminary data.</text>
</comment>
<dbReference type="Gene3D" id="1.10.760.10">
    <property type="entry name" value="Cytochrome c-like domain"/>
    <property type="match status" value="1"/>
</dbReference>
<evidence type="ECO:0000313" key="8">
    <source>
        <dbReference type="Proteomes" id="UP000561045"/>
    </source>
</evidence>
<evidence type="ECO:0000256" key="2">
    <source>
        <dbReference type="ARBA" id="ARBA00022723"/>
    </source>
</evidence>
<evidence type="ECO:0000256" key="5">
    <source>
        <dbReference type="SAM" id="SignalP"/>
    </source>
</evidence>
<dbReference type="RefSeq" id="WP_183636125.1">
    <property type="nucleotide sequence ID" value="NZ_BAABLE010000005.1"/>
</dbReference>
<accession>A0A840BTW3</accession>
<keyword evidence="2 4" id="KW-0479">Metal-binding</keyword>
<protein>
    <submittedName>
        <fullName evidence="7">Putative membrane protein</fullName>
    </submittedName>
</protein>
<evidence type="ECO:0000259" key="6">
    <source>
        <dbReference type="PROSITE" id="PS51007"/>
    </source>
</evidence>
<dbReference type="SUPFAM" id="SSF46626">
    <property type="entry name" value="Cytochrome c"/>
    <property type="match status" value="1"/>
</dbReference>
<feature type="chain" id="PRO_5032641357" evidence="5">
    <location>
        <begin position="23"/>
        <end position="136"/>
    </location>
</feature>
<evidence type="ECO:0000313" key="7">
    <source>
        <dbReference type="EMBL" id="MBB4014246.1"/>
    </source>
</evidence>
<keyword evidence="3 4" id="KW-0408">Iron</keyword>
<dbReference type="InterPro" id="IPR015170">
    <property type="entry name" value="DUF1924_SHP"/>
</dbReference>
<dbReference type="GO" id="GO:0009055">
    <property type="term" value="F:electron transfer activity"/>
    <property type="evidence" value="ECO:0007669"/>
    <property type="project" value="InterPro"/>
</dbReference>
<organism evidence="7 8">
    <name type="scientific">Niveibacterium umoris</name>
    <dbReference type="NCBI Taxonomy" id="1193620"/>
    <lineage>
        <taxon>Bacteria</taxon>
        <taxon>Pseudomonadati</taxon>
        <taxon>Pseudomonadota</taxon>
        <taxon>Betaproteobacteria</taxon>
        <taxon>Rhodocyclales</taxon>
        <taxon>Rhodocyclaceae</taxon>
        <taxon>Niveibacterium</taxon>
    </lineage>
</organism>
<dbReference type="PROSITE" id="PS51007">
    <property type="entry name" value="CYTC"/>
    <property type="match status" value="1"/>
</dbReference>
<evidence type="ECO:0000256" key="3">
    <source>
        <dbReference type="ARBA" id="ARBA00023004"/>
    </source>
</evidence>
<keyword evidence="8" id="KW-1185">Reference proteome</keyword>
<gene>
    <name evidence="7" type="ORF">GGR36_003592</name>
</gene>
<keyword evidence="5" id="KW-0732">Signal</keyword>
<feature type="domain" description="Cytochrome c" evidence="6">
    <location>
        <begin position="43"/>
        <end position="136"/>
    </location>
</feature>
<dbReference type="Pfam" id="PF09086">
    <property type="entry name" value="DUF1924"/>
    <property type="match status" value="1"/>
</dbReference>
<proteinExistence type="predicted"/>
<reference evidence="7 8" key="1">
    <citation type="submission" date="2020-08" db="EMBL/GenBank/DDBJ databases">
        <title>Genomic Encyclopedia of Type Strains, Phase IV (KMG-IV): sequencing the most valuable type-strain genomes for metagenomic binning, comparative biology and taxonomic classification.</title>
        <authorList>
            <person name="Goeker M."/>
        </authorList>
    </citation>
    <scope>NUCLEOTIDE SEQUENCE [LARGE SCALE GENOMIC DNA]</scope>
    <source>
        <strain evidence="7 8">DSM 106739</strain>
    </source>
</reference>
<evidence type="ECO:0000256" key="1">
    <source>
        <dbReference type="ARBA" id="ARBA00022617"/>
    </source>
</evidence>
<dbReference type="GO" id="GO:0020037">
    <property type="term" value="F:heme binding"/>
    <property type="evidence" value="ECO:0007669"/>
    <property type="project" value="InterPro"/>
</dbReference>
<name>A0A840BTW3_9RHOO</name>
<dbReference type="InterPro" id="IPR009056">
    <property type="entry name" value="Cyt_c-like_dom"/>
</dbReference>
<dbReference type="Proteomes" id="UP000561045">
    <property type="component" value="Unassembled WGS sequence"/>
</dbReference>
<sequence length="136" mass="14100">MKSVAIVALLAAGLLCATAATAADTPQTLQAAYAAQAGAGFAASAERGRALFTKRHGVSADLPACTQCHSNDPSAAGKHAITGKLIEPMAVRANPQRFTDAAKSEKWFRRNCREVVGRECTAGEKADVIAYLRAGA</sequence>
<dbReference type="AlphaFoldDB" id="A0A840BTW3"/>